<keyword evidence="4 8" id="KW-0812">Transmembrane</keyword>
<dbReference type="STRING" id="568069.A0A1J1IC75"/>
<keyword evidence="6 8" id="KW-0472">Membrane</keyword>
<dbReference type="GO" id="GO:0005886">
    <property type="term" value="C:plasma membrane"/>
    <property type="evidence" value="ECO:0007669"/>
    <property type="project" value="UniProtKB-SubCell"/>
</dbReference>
<name>A0A1J1IC75_9DIPT</name>
<dbReference type="OrthoDB" id="5984709at2759"/>
<dbReference type="CDD" id="cd00637">
    <property type="entry name" value="7tm_classA_rhodopsin-like"/>
    <property type="match status" value="1"/>
</dbReference>
<dbReference type="PANTHER" id="PTHR24241">
    <property type="entry name" value="NEUROPEPTIDE RECEPTOR-RELATED G-PROTEIN COUPLED RECEPTOR"/>
    <property type="match status" value="1"/>
</dbReference>
<evidence type="ECO:0000256" key="1">
    <source>
        <dbReference type="ARBA" id="ARBA00004651"/>
    </source>
</evidence>
<feature type="transmembrane region" description="Helical" evidence="8">
    <location>
        <begin position="149"/>
        <end position="168"/>
    </location>
</feature>
<evidence type="ECO:0000259" key="9">
    <source>
        <dbReference type="PROSITE" id="PS50262"/>
    </source>
</evidence>
<dbReference type="GO" id="GO:0042277">
    <property type="term" value="F:peptide binding"/>
    <property type="evidence" value="ECO:0007669"/>
    <property type="project" value="TreeGrafter"/>
</dbReference>
<dbReference type="Pfam" id="PF00001">
    <property type="entry name" value="7tm_1"/>
    <property type="match status" value="1"/>
</dbReference>
<evidence type="ECO:0000256" key="3">
    <source>
        <dbReference type="ARBA" id="ARBA00022475"/>
    </source>
</evidence>
<keyword evidence="3" id="KW-1003">Cell membrane</keyword>
<accession>A0A1J1IC75</accession>
<dbReference type="InterPro" id="IPR000276">
    <property type="entry name" value="GPCR_Rhodpsn"/>
</dbReference>
<dbReference type="InterPro" id="IPR017452">
    <property type="entry name" value="GPCR_Rhodpsn_7TM"/>
</dbReference>
<feature type="domain" description="G-protein coupled receptors family 1 profile" evidence="9">
    <location>
        <begin position="1"/>
        <end position="200"/>
    </location>
</feature>
<comment type="subcellular location">
    <subcellularLocation>
        <location evidence="1">Cell membrane</location>
        <topology evidence="1">Multi-pass membrane protein</topology>
    </subcellularLocation>
</comment>
<evidence type="ECO:0000313" key="10">
    <source>
        <dbReference type="EMBL" id="CRK97803.1"/>
    </source>
</evidence>
<keyword evidence="7" id="KW-0675">Receptor</keyword>
<dbReference type="Proteomes" id="UP000183832">
    <property type="component" value="Unassembled WGS sequence"/>
</dbReference>
<proteinExistence type="inferred from homology"/>
<evidence type="ECO:0000313" key="11">
    <source>
        <dbReference type="Proteomes" id="UP000183832"/>
    </source>
</evidence>
<sequence length="265" mass="30440">MNKSEELTPLSVCKFQWFLAACTFLISVLTLAVTSIENYMRLCTSQEGPQWFGRSNVTAIIILIWFIGCVASIIHCTYNVSFDYCNRKRSKPLLPFETGLMVILIVLPILITLLVHIRVIIDAKKFMSQPTFKATAMYKADVSLVRSNFYCFIFFILCWLPYSIVFGISNSNSTHHISDKTFYCTAWLGLSKSCVSNIIYCFTNRHFRTAYVKLFNYCCCKTTVTTARRRQQDTTGRSDVRVHIIPGYNMYSYTSPQRSGNHSEI</sequence>
<evidence type="ECO:0000256" key="2">
    <source>
        <dbReference type="ARBA" id="ARBA00010663"/>
    </source>
</evidence>
<comment type="similarity">
    <text evidence="2">Belongs to the G-protein coupled receptor 1 family.</text>
</comment>
<dbReference type="PANTHER" id="PTHR24241:SF67">
    <property type="entry name" value="FREE FATTY ACID RECEPTOR 4"/>
    <property type="match status" value="1"/>
</dbReference>
<dbReference type="SUPFAM" id="SSF81321">
    <property type="entry name" value="Family A G protein-coupled receptor-like"/>
    <property type="match status" value="1"/>
</dbReference>
<dbReference type="PRINTS" id="PR00237">
    <property type="entry name" value="GPCRRHODOPSN"/>
</dbReference>
<evidence type="ECO:0000256" key="6">
    <source>
        <dbReference type="ARBA" id="ARBA00023136"/>
    </source>
</evidence>
<dbReference type="PROSITE" id="PS50262">
    <property type="entry name" value="G_PROTEIN_RECEP_F1_2"/>
    <property type="match status" value="1"/>
</dbReference>
<reference evidence="10 11" key="1">
    <citation type="submission" date="2015-04" db="EMBL/GenBank/DDBJ databases">
        <authorList>
            <person name="Syromyatnikov M.Y."/>
            <person name="Popov V.N."/>
        </authorList>
    </citation>
    <scope>NUCLEOTIDE SEQUENCE [LARGE SCALE GENOMIC DNA]</scope>
</reference>
<dbReference type="AlphaFoldDB" id="A0A1J1IC75"/>
<keyword evidence="11" id="KW-1185">Reference proteome</keyword>
<evidence type="ECO:0000256" key="7">
    <source>
        <dbReference type="ARBA" id="ARBA00023170"/>
    </source>
</evidence>
<evidence type="ECO:0000256" key="4">
    <source>
        <dbReference type="ARBA" id="ARBA00022692"/>
    </source>
</evidence>
<dbReference type="EMBL" id="CVRI01000047">
    <property type="protein sequence ID" value="CRK97803.1"/>
    <property type="molecule type" value="Genomic_DNA"/>
</dbReference>
<dbReference type="Gene3D" id="1.20.1070.10">
    <property type="entry name" value="Rhodopsin 7-helix transmembrane proteins"/>
    <property type="match status" value="1"/>
</dbReference>
<evidence type="ECO:0000256" key="8">
    <source>
        <dbReference type="SAM" id="Phobius"/>
    </source>
</evidence>
<gene>
    <name evidence="10" type="ORF">CLUMA_CG011182</name>
</gene>
<dbReference type="GO" id="GO:0004930">
    <property type="term" value="F:G protein-coupled receptor activity"/>
    <property type="evidence" value="ECO:0007669"/>
    <property type="project" value="InterPro"/>
</dbReference>
<dbReference type="GO" id="GO:0032870">
    <property type="term" value="P:cellular response to hormone stimulus"/>
    <property type="evidence" value="ECO:0007669"/>
    <property type="project" value="TreeGrafter"/>
</dbReference>
<protein>
    <submittedName>
        <fullName evidence="10">CLUMA_CG011182, isoform A</fullName>
    </submittedName>
</protein>
<feature type="transmembrane region" description="Helical" evidence="8">
    <location>
        <begin position="57"/>
        <end position="80"/>
    </location>
</feature>
<keyword evidence="5 8" id="KW-1133">Transmembrane helix</keyword>
<organism evidence="10 11">
    <name type="scientific">Clunio marinus</name>
    <dbReference type="NCBI Taxonomy" id="568069"/>
    <lineage>
        <taxon>Eukaryota</taxon>
        <taxon>Metazoa</taxon>
        <taxon>Ecdysozoa</taxon>
        <taxon>Arthropoda</taxon>
        <taxon>Hexapoda</taxon>
        <taxon>Insecta</taxon>
        <taxon>Pterygota</taxon>
        <taxon>Neoptera</taxon>
        <taxon>Endopterygota</taxon>
        <taxon>Diptera</taxon>
        <taxon>Nematocera</taxon>
        <taxon>Chironomoidea</taxon>
        <taxon>Chironomidae</taxon>
        <taxon>Clunio</taxon>
    </lineage>
</organism>
<feature type="transmembrane region" description="Helical" evidence="8">
    <location>
        <begin position="15"/>
        <end position="36"/>
    </location>
</feature>
<evidence type="ECO:0000256" key="5">
    <source>
        <dbReference type="ARBA" id="ARBA00022989"/>
    </source>
</evidence>
<feature type="transmembrane region" description="Helical" evidence="8">
    <location>
        <begin position="100"/>
        <end position="121"/>
    </location>
</feature>